<gene>
    <name evidence="6" type="ORF">A6A04_11845</name>
</gene>
<dbReference type="EMBL" id="LWQT01000028">
    <property type="protein sequence ID" value="OAN54613.1"/>
    <property type="molecule type" value="Genomic_DNA"/>
</dbReference>
<evidence type="ECO:0000256" key="5">
    <source>
        <dbReference type="ARBA" id="ARBA00023284"/>
    </source>
</evidence>
<dbReference type="Gene3D" id="3.90.1280.10">
    <property type="entry name" value="HSP33 redox switch-like"/>
    <property type="match status" value="1"/>
</dbReference>
<dbReference type="Gene3D" id="1.10.287.480">
    <property type="entry name" value="helix hairpin bin"/>
    <property type="match status" value="1"/>
</dbReference>
<organism evidence="6 7">
    <name type="scientific">Paramagnetospirillum marisnigri</name>
    <dbReference type="NCBI Taxonomy" id="1285242"/>
    <lineage>
        <taxon>Bacteria</taxon>
        <taxon>Pseudomonadati</taxon>
        <taxon>Pseudomonadota</taxon>
        <taxon>Alphaproteobacteria</taxon>
        <taxon>Rhodospirillales</taxon>
        <taxon>Magnetospirillaceae</taxon>
        <taxon>Paramagnetospirillum</taxon>
    </lineage>
</organism>
<dbReference type="Gene3D" id="3.55.30.10">
    <property type="entry name" value="Hsp33 domain"/>
    <property type="match status" value="1"/>
</dbReference>
<dbReference type="GO" id="GO:0044183">
    <property type="term" value="F:protein folding chaperone"/>
    <property type="evidence" value="ECO:0007669"/>
    <property type="project" value="TreeGrafter"/>
</dbReference>
<keyword evidence="5" id="KW-0676">Redox-active center</keyword>
<dbReference type="OrthoDB" id="9793753at2"/>
<evidence type="ECO:0000256" key="2">
    <source>
        <dbReference type="ARBA" id="ARBA00022833"/>
    </source>
</evidence>
<reference evidence="6 7" key="1">
    <citation type="submission" date="2016-04" db="EMBL/GenBank/DDBJ databases">
        <title>Draft genome sequence of freshwater magnetotactic bacteria Magnetospirillum marisnigri SP-1 and Magnetospirillum moscoviense BB-1.</title>
        <authorList>
            <person name="Koziaeva V."/>
            <person name="Dziuba M.V."/>
            <person name="Ivanov T.M."/>
            <person name="Kuznetsov B."/>
            <person name="Grouzdev D.S."/>
        </authorList>
    </citation>
    <scope>NUCLEOTIDE SEQUENCE [LARGE SCALE GENOMIC DNA]</scope>
    <source>
        <strain evidence="6 7">SP-1</strain>
    </source>
</reference>
<accession>A0A178MY64</accession>
<evidence type="ECO:0000313" key="7">
    <source>
        <dbReference type="Proteomes" id="UP000078428"/>
    </source>
</evidence>
<dbReference type="GO" id="GO:0042026">
    <property type="term" value="P:protein refolding"/>
    <property type="evidence" value="ECO:0007669"/>
    <property type="project" value="TreeGrafter"/>
</dbReference>
<evidence type="ECO:0000256" key="3">
    <source>
        <dbReference type="ARBA" id="ARBA00023157"/>
    </source>
</evidence>
<dbReference type="SUPFAM" id="SSF64397">
    <property type="entry name" value="Hsp33 domain"/>
    <property type="match status" value="1"/>
</dbReference>
<name>A0A178MY64_9PROT</name>
<dbReference type="PANTHER" id="PTHR30111:SF1">
    <property type="entry name" value="33 KDA CHAPERONIN"/>
    <property type="match status" value="1"/>
</dbReference>
<dbReference type="STRING" id="1285242.A6A04_11845"/>
<dbReference type="Proteomes" id="UP000078428">
    <property type="component" value="Unassembled WGS sequence"/>
</dbReference>
<dbReference type="SUPFAM" id="SSF118352">
    <property type="entry name" value="HSP33 redox switch-like"/>
    <property type="match status" value="1"/>
</dbReference>
<dbReference type="AlphaFoldDB" id="A0A178MY64"/>
<dbReference type="InterPro" id="IPR016153">
    <property type="entry name" value="Heat_shock_Hsp33_N"/>
</dbReference>
<proteinExistence type="predicted"/>
<dbReference type="CDD" id="cd00498">
    <property type="entry name" value="Hsp33"/>
    <property type="match status" value="1"/>
</dbReference>
<dbReference type="GO" id="GO:0051082">
    <property type="term" value="F:unfolded protein binding"/>
    <property type="evidence" value="ECO:0007669"/>
    <property type="project" value="InterPro"/>
</dbReference>
<keyword evidence="1" id="KW-0963">Cytoplasm</keyword>
<dbReference type="Pfam" id="PF01430">
    <property type="entry name" value="HSP33"/>
    <property type="match status" value="1"/>
</dbReference>
<keyword evidence="7" id="KW-1185">Reference proteome</keyword>
<evidence type="ECO:0000313" key="6">
    <source>
        <dbReference type="EMBL" id="OAN54613.1"/>
    </source>
</evidence>
<protein>
    <submittedName>
        <fullName evidence="6">Molecular chaperone</fullName>
    </submittedName>
</protein>
<dbReference type="InterPro" id="IPR000397">
    <property type="entry name" value="Heat_shock_Hsp33"/>
</dbReference>
<keyword evidence="3" id="KW-1015">Disulfide bond</keyword>
<comment type="caution">
    <text evidence="6">The sequence shown here is derived from an EMBL/GenBank/DDBJ whole genome shotgun (WGS) entry which is preliminary data.</text>
</comment>
<evidence type="ECO:0000256" key="1">
    <source>
        <dbReference type="ARBA" id="ARBA00022490"/>
    </source>
</evidence>
<dbReference type="InterPro" id="IPR016154">
    <property type="entry name" value="Heat_shock_Hsp33_C"/>
</dbReference>
<dbReference type="GO" id="GO:0005737">
    <property type="term" value="C:cytoplasm"/>
    <property type="evidence" value="ECO:0007669"/>
    <property type="project" value="InterPro"/>
</dbReference>
<keyword evidence="2" id="KW-0862">Zinc</keyword>
<keyword evidence="4" id="KW-0143">Chaperone</keyword>
<sequence length="304" mass="32190">MPGVSPALDQVLAFSVGGGAVRGRLARLGPALDTILDDQHGYPGPVAALLAETVALAVALANAMKFDGIFTLQAQGKGPVSLLVADVTSSGQIRAHARFDAERLKGVGIEAFGSVPRLLGEGYLAFTVDQGPDTERYQGIVELTGETLEDCARTYFKQSEQLDTAVDVAVRPSTAEHGWLATALMIQRMPADAANGPILVAEDAEEGWRRAEILLGSVKPGEMLDPGLAPETLLYRLYHADQLQVFAPKLLEARCRCSRERVKATLGSLPAADLASLADSAGNIIVTCEFCRTDHAIPVTELGS</sequence>
<dbReference type="PANTHER" id="PTHR30111">
    <property type="entry name" value="33 KDA CHAPERONIN"/>
    <property type="match status" value="1"/>
</dbReference>
<dbReference type="InterPro" id="IPR023212">
    <property type="entry name" value="Hsp33_helix_hairpin_bin_dom_sf"/>
</dbReference>
<dbReference type="PIRSF" id="PIRSF005261">
    <property type="entry name" value="Heat_shock_Hsp33"/>
    <property type="match status" value="1"/>
</dbReference>
<evidence type="ECO:0000256" key="4">
    <source>
        <dbReference type="ARBA" id="ARBA00023186"/>
    </source>
</evidence>